<dbReference type="PROSITE" id="PS00107">
    <property type="entry name" value="PROTEIN_KINASE_ATP"/>
    <property type="match status" value="1"/>
</dbReference>
<reference evidence="9 10" key="1">
    <citation type="submission" date="2019-06" db="EMBL/GenBank/DDBJ databases">
        <title>Streptomyces sporangiiformans sp. nov., a novel actinomycete isolated from soil in Mount Song.</title>
        <authorList>
            <person name="Han L."/>
        </authorList>
    </citation>
    <scope>NUCLEOTIDE SEQUENCE [LARGE SCALE GENOMIC DNA]</scope>
    <source>
        <strain evidence="9 10">NEAU-SSA 1</strain>
    </source>
</reference>
<dbReference type="InterPro" id="IPR008271">
    <property type="entry name" value="Ser/Thr_kinase_AS"/>
</dbReference>
<evidence type="ECO:0000256" key="3">
    <source>
        <dbReference type="ARBA" id="ARBA00022741"/>
    </source>
</evidence>
<evidence type="ECO:0000313" key="10">
    <source>
        <dbReference type="Proteomes" id="UP000317378"/>
    </source>
</evidence>
<feature type="compositionally biased region" description="Polar residues" evidence="7">
    <location>
        <begin position="299"/>
        <end position="309"/>
    </location>
</feature>
<dbReference type="AlphaFoldDB" id="A0A505DIT9"/>
<evidence type="ECO:0000313" key="9">
    <source>
        <dbReference type="EMBL" id="TPQ20698.1"/>
    </source>
</evidence>
<evidence type="ECO:0000256" key="2">
    <source>
        <dbReference type="ARBA" id="ARBA00022679"/>
    </source>
</evidence>
<dbReference type="InterPro" id="IPR011009">
    <property type="entry name" value="Kinase-like_dom_sf"/>
</dbReference>
<evidence type="ECO:0000256" key="1">
    <source>
        <dbReference type="ARBA" id="ARBA00022527"/>
    </source>
</evidence>
<dbReference type="InterPro" id="IPR030616">
    <property type="entry name" value="Aur-like"/>
</dbReference>
<dbReference type="Pfam" id="PF00069">
    <property type="entry name" value="Pkinase"/>
    <property type="match status" value="1"/>
</dbReference>
<dbReference type="InterPro" id="IPR017441">
    <property type="entry name" value="Protein_kinase_ATP_BS"/>
</dbReference>
<keyword evidence="4 9" id="KW-0418">Kinase</keyword>
<dbReference type="GO" id="GO:0004674">
    <property type="term" value="F:protein serine/threonine kinase activity"/>
    <property type="evidence" value="ECO:0007669"/>
    <property type="project" value="UniProtKB-KW"/>
</dbReference>
<feature type="binding site" evidence="6">
    <location>
        <position position="38"/>
    </location>
    <ligand>
        <name>ATP</name>
        <dbReference type="ChEBI" id="CHEBI:30616"/>
    </ligand>
</feature>
<dbReference type="InterPro" id="IPR000719">
    <property type="entry name" value="Prot_kinase_dom"/>
</dbReference>
<dbReference type="PROSITE" id="PS00108">
    <property type="entry name" value="PROTEIN_KINASE_ST"/>
    <property type="match status" value="1"/>
</dbReference>
<keyword evidence="5 6" id="KW-0067">ATP-binding</keyword>
<dbReference type="PROSITE" id="PS50011">
    <property type="entry name" value="PROTEIN_KINASE_DOM"/>
    <property type="match status" value="1"/>
</dbReference>
<evidence type="ECO:0000256" key="7">
    <source>
        <dbReference type="SAM" id="MobiDB-lite"/>
    </source>
</evidence>
<dbReference type="Proteomes" id="UP000317378">
    <property type="component" value="Unassembled WGS sequence"/>
</dbReference>
<dbReference type="PANTHER" id="PTHR24350">
    <property type="entry name" value="SERINE/THREONINE-PROTEIN KINASE IAL-RELATED"/>
    <property type="match status" value="1"/>
</dbReference>
<evidence type="ECO:0000259" key="8">
    <source>
        <dbReference type="PROSITE" id="PS50011"/>
    </source>
</evidence>
<feature type="compositionally biased region" description="Low complexity" evidence="7">
    <location>
        <begin position="378"/>
        <end position="450"/>
    </location>
</feature>
<dbReference type="SUPFAM" id="SSF56112">
    <property type="entry name" value="Protein kinase-like (PK-like)"/>
    <property type="match status" value="1"/>
</dbReference>
<comment type="caution">
    <text evidence="9">The sequence shown here is derived from an EMBL/GenBank/DDBJ whole genome shotgun (WGS) entry which is preliminary data.</text>
</comment>
<proteinExistence type="predicted"/>
<keyword evidence="1 9" id="KW-0723">Serine/threonine-protein kinase</keyword>
<feature type="domain" description="Protein kinase" evidence="8">
    <location>
        <begin position="9"/>
        <end position="260"/>
    </location>
</feature>
<evidence type="ECO:0000256" key="5">
    <source>
        <dbReference type="ARBA" id="ARBA00022840"/>
    </source>
</evidence>
<accession>A0A505DIT9</accession>
<dbReference type="OrthoDB" id="4716121at2"/>
<feature type="region of interest" description="Disordered" evidence="7">
    <location>
        <begin position="293"/>
        <end position="323"/>
    </location>
</feature>
<dbReference type="Gene3D" id="1.10.510.10">
    <property type="entry name" value="Transferase(Phosphotransferase) domain 1"/>
    <property type="match status" value="1"/>
</dbReference>
<sequence length="558" mass="57336">MSTWTVPGYTESLELGSGASGRVVLAVHEETGVAVAVKYLSESLRTRPGFVHDFRAEARLLGGLESPYVALLYEYVESPDGAAIVMELVDGVSLRALLARQGPLDPEAALVVLKGSLLGLADAHRIGVVHRDYKPENVLVVPDGSSKLVDFGIAVDAGTSVGIAGTPSYMAPEQWTGAPASPAADVYAATATFFECLTGHKPYSGDHLAELALRHVDAPIPVEEIPEEVPEAVRELVRRGLAKNPDERPTHAEAFVTELEAAAGVSYGPDWEERGRGRLAALVALLPLLLPSARGAPRTTTDTARTVLSRQPEPEPDPGWASWRPGRLGMLVSGAAVLLGVLLSYGIQHTPGAAPQQAGQALATTSAQPGVEPDGLTAPADPSDPSASAGSSPPPTSTVSAGPSDSGSATAGTGEPSASATTAPAEETTTPGGATAEPTPTTASPTSPAAPAVKDIAVSGFRQTGPTTATATLAITTDGTGPFSLTVSWFTGDTKGQLGTPDGASQTFERSGATQYTLTVDHTFQGNGCYWAVRATTTPASADGGASQQLLTRQCELR</sequence>
<keyword evidence="10" id="KW-1185">Reference proteome</keyword>
<evidence type="ECO:0000256" key="6">
    <source>
        <dbReference type="PROSITE-ProRule" id="PRU10141"/>
    </source>
</evidence>
<dbReference type="EMBL" id="VCHX02000131">
    <property type="protein sequence ID" value="TPQ20698.1"/>
    <property type="molecule type" value="Genomic_DNA"/>
</dbReference>
<dbReference type="GO" id="GO:0005524">
    <property type="term" value="F:ATP binding"/>
    <property type="evidence" value="ECO:0007669"/>
    <property type="project" value="UniProtKB-UniRule"/>
</dbReference>
<keyword evidence="2" id="KW-0808">Transferase</keyword>
<dbReference type="Gene3D" id="3.30.200.20">
    <property type="entry name" value="Phosphorylase Kinase, domain 1"/>
    <property type="match status" value="1"/>
</dbReference>
<keyword evidence="3 6" id="KW-0547">Nucleotide-binding</keyword>
<evidence type="ECO:0000256" key="4">
    <source>
        <dbReference type="ARBA" id="ARBA00022777"/>
    </source>
</evidence>
<feature type="region of interest" description="Disordered" evidence="7">
    <location>
        <begin position="352"/>
        <end position="450"/>
    </location>
</feature>
<dbReference type="RefSeq" id="WP_119101655.1">
    <property type="nucleotide sequence ID" value="NZ_QXMJ01000131.1"/>
</dbReference>
<name>A0A505DIT9_9ACTN</name>
<organism evidence="9 10">
    <name type="scientific">Streptomyces sporangiiformans</name>
    <dbReference type="NCBI Taxonomy" id="2315329"/>
    <lineage>
        <taxon>Bacteria</taxon>
        <taxon>Bacillati</taxon>
        <taxon>Actinomycetota</taxon>
        <taxon>Actinomycetes</taxon>
        <taxon>Kitasatosporales</taxon>
        <taxon>Streptomycetaceae</taxon>
        <taxon>Streptomyces</taxon>
    </lineage>
</organism>
<feature type="compositionally biased region" description="Low complexity" evidence="7">
    <location>
        <begin position="352"/>
        <end position="365"/>
    </location>
</feature>
<gene>
    <name evidence="9" type="ORF">FGD71_019015</name>
</gene>
<protein>
    <submittedName>
        <fullName evidence="9">Serine/threonine protein kinase</fullName>
    </submittedName>
</protein>
<dbReference type="CDD" id="cd14014">
    <property type="entry name" value="STKc_PknB_like"/>
    <property type="match status" value="1"/>
</dbReference>